<reference evidence="2" key="1">
    <citation type="journal article" date="2019" name="Int. J. Syst. Evol. Microbiol.">
        <title>The Global Catalogue of Microorganisms (GCM) 10K type strain sequencing project: providing services to taxonomists for standard genome sequencing and annotation.</title>
        <authorList>
            <consortium name="The Broad Institute Genomics Platform"/>
            <consortium name="The Broad Institute Genome Sequencing Center for Infectious Disease"/>
            <person name="Wu L."/>
            <person name="Ma J."/>
        </authorList>
    </citation>
    <scope>NUCLEOTIDE SEQUENCE [LARGE SCALE GENOMIC DNA]</scope>
    <source>
        <strain evidence="2">CGMCC 1.13718</strain>
    </source>
</reference>
<comment type="caution">
    <text evidence="1">The sequence shown here is derived from an EMBL/GenBank/DDBJ whole genome shotgun (WGS) entry which is preliminary data.</text>
</comment>
<evidence type="ECO:0000313" key="1">
    <source>
        <dbReference type="EMBL" id="MFC6632950.1"/>
    </source>
</evidence>
<organism evidence="1 2">
    <name type="scientific">Microbulbifer taiwanensis</name>
    <dbReference type="NCBI Taxonomy" id="986746"/>
    <lineage>
        <taxon>Bacteria</taxon>
        <taxon>Pseudomonadati</taxon>
        <taxon>Pseudomonadota</taxon>
        <taxon>Gammaproteobacteria</taxon>
        <taxon>Cellvibrionales</taxon>
        <taxon>Microbulbiferaceae</taxon>
        <taxon>Microbulbifer</taxon>
    </lineage>
</organism>
<gene>
    <name evidence="1" type="ORF">ACFQBM_06665</name>
</gene>
<name>A0ABW1YNF7_9GAMM</name>
<keyword evidence="2" id="KW-1185">Reference proteome</keyword>
<evidence type="ECO:0000313" key="2">
    <source>
        <dbReference type="Proteomes" id="UP001596425"/>
    </source>
</evidence>
<dbReference type="RefSeq" id="WP_193189590.1">
    <property type="nucleotide sequence ID" value="NZ_JACZFR010000007.1"/>
</dbReference>
<dbReference type="Proteomes" id="UP001596425">
    <property type="component" value="Unassembled WGS sequence"/>
</dbReference>
<proteinExistence type="predicted"/>
<dbReference type="EMBL" id="JBHSVR010000001">
    <property type="protein sequence ID" value="MFC6632950.1"/>
    <property type="molecule type" value="Genomic_DNA"/>
</dbReference>
<accession>A0ABW1YNF7</accession>
<protein>
    <submittedName>
        <fullName evidence="1">Helix-turn-helix transcriptional regulator</fullName>
    </submittedName>
</protein>
<sequence>MQKDLSQPPTVNPAAMYRAPECARLFGIGLSTWWNWTKTGRAQRGIKLGPKTTVWEGSYLLELKRELIAEAQC</sequence>